<dbReference type="InterPro" id="IPR025312">
    <property type="entry name" value="DUF4216"/>
</dbReference>
<evidence type="ECO:0000259" key="1">
    <source>
        <dbReference type="Pfam" id="PF13952"/>
    </source>
</evidence>
<comment type="caution">
    <text evidence="3">The sequence shown here is derived from an EMBL/GenBank/DDBJ whole genome shotgun (WGS) entry which is preliminary data.</text>
</comment>
<protein>
    <recommendedName>
        <fullName evidence="5">DUF4216 domain-containing protein</fullName>
    </recommendedName>
</protein>
<reference evidence="3 4" key="1">
    <citation type="journal article" date="2017" name="Nat. Commun.">
        <title>Genome assembly with in vitro proximity ligation data and whole-genome triplication in lettuce.</title>
        <authorList>
            <person name="Reyes-Chin-Wo S."/>
            <person name="Wang Z."/>
            <person name="Yang X."/>
            <person name="Kozik A."/>
            <person name="Arikit S."/>
            <person name="Song C."/>
            <person name="Xia L."/>
            <person name="Froenicke L."/>
            <person name="Lavelle D.O."/>
            <person name="Truco M.J."/>
            <person name="Xia R."/>
            <person name="Zhu S."/>
            <person name="Xu C."/>
            <person name="Xu H."/>
            <person name="Xu X."/>
            <person name="Cox K."/>
            <person name="Korf I."/>
            <person name="Meyers B.C."/>
            <person name="Michelmore R.W."/>
        </authorList>
    </citation>
    <scope>NUCLEOTIDE SEQUENCE [LARGE SCALE GENOMIC DNA]</scope>
    <source>
        <strain evidence="4">cv. Salinas</strain>
        <tissue evidence="3">Seedlings</tissue>
    </source>
</reference>
<sequence length="396" mass="45986">MLMLQFLPVAIRSIMPTSTRDAITIFCLIFKSICSKEIKVKVLDKLQEELCVTLCLLEKYFPPSFFLMDVKLCGPVCFRWIYPFERCMKQIPKNMNTVGIPPEKHNNFGNQNDDYGISLRDGTPVSACRSVQVSPDLFIKAHFYVMQNTTEVVPYINRHKAFLKNQHPFKRNAWLENEHGKMFGQWLRKEVEKELSVSKESVSETVRWISHGPNTNVLKYDVYDINGYTFRTKCREGKVHQNSGVSVVATDTHISKGVVTYDQNSYFGVLKEIWVLDYHFKKIIVFMCDWVDNKNGVKKDPIGYTLVELGRLGHKDDPFLLSSQARQVFYVIDQLNKKCRLDTYDDVDEEFSSVLFPHIDNTLPRVDPLDLRKESRNDYFRTDCSGIVIHKAHENP</sequence>
<organism evidence="3 4">
    <name type="scientific">Lactuca sativa</name>
    <name type="common">Garden lettuce</name>
    <dbReference type="NCBI Taxonomy" id="4236"/>
    <lineage>
        <taxon>Eukaryota</taxon>
        <taxon>Viridiplantae</taxon>
        <taxon>Streptophyta</taxon>
        <taxon>Embryophyta</taxon>
        <taxon>Tracheophyta</taxon>
        <taxon>Spermatophyta</taxon>
        <taxon>Magnoliopsida</taxon>
        <taxon>eudicotyledons</taxon>
        <taxon>Gunneridae</taxon>
        <taxon>Pentapetalae</taxon>
        <taxon>asterids</taxon>
        <taxon>campanulids</taxon>
        <taxon>Asterales</taxon>
        <taxon>Asteraceae</taxon>
        <taxon>Cichorioideae</taxon>
        <taxon>Cichorieae</taxon>
        <taxon>Lactucinae</taxon>
        <taxon>Lactuca</taxon>
    </lineage>
</organism>
<dbReference type="Pfam" id="PF13952">
    <property type="entry name" value="DUF4216"/>
    <property type="match status" value="1"/>
</dbReference>
<dbReference type="Proteomes" id="UP000235145">
    <property type="component" value="Unassembled WGS sequence"/>
</dbReference>
<name>A0A9R1UUP3_LACSA</name>
<dbReference type="Pfam" id="PF13960">
    <property type="entry name" value="DUF4218"/>
    <property type="match status" value="1"/>
</dbReference>
<evidence type="ECO:0008006" key="5">
    <source>
        <dbReference type="Google" id="ProtNLM"/>
    </source>
</evidence>
<evidence type="ECO:0000313" key="4">
    <source>
        <dbReference type="Proteomes" id="UP000235145"/>
    </source>
</evidence>
<dbReference type="PANTHER" id="PTHR48258:SF9">
    <property type="entry name" value="OS01G0348150 PROTEIN"/>
    <property type="match status" value="1"/>
</dbReference>
<feature type="domain" description="DUF4218" evidence="2">
    <location>
        <begin position="33"/>
        <end position="95"/>
    </location>
</feature>
<evidence type="ECO:0000313" key="3">
    <source>
        <dbReference type="EMBL" id="KAJ0194071.1"/>
    </source>
</evidence>
<feature type="domain" description="DUF4216" evidence="1">
    <location>
        <begin position="276"/>
        <end position="337"/>
    </location>
</feature>
<accession>A0A9R1UUP3</accession>
<dbReference type="AlphaFoldDB" id="A0A9R1UUP3"/>
<evidence type="ECO:0000259" key="2">
    <source>
        <dbReference type="Pfam" id="PF13960"/>
    </source>
</evidence>
<keyword evidence="4" id="KW-1185">Reference proteome</keyword>
<proteinExistence type="predicted"/>
<dbReference type="EMBL" id="NBSK02000008">
    <property type="protein sequence ID" value="KAJ0194071.1"/>
    <property type="molecule type" value="Genomic_DNA"/>
</dbReference>
<dbReference type="PANTHER" id="PTHR48258">
    <property type="entry name" value="DUF4218 DOMAIN-CONTAINING PROTEIN-RELATED"/>
    <property type="match status" value="1"/>
</dbReference>
<dbReference type="InterPro" id="IPR025452">
    <property type="entry name" value="DUF4218"/>
</dbReference>
<gene>
    <name evidence="3" type="ORF">LSAT_V11C800415350</name>
</gene>